<comment type="caution">
    <text evidence="1">The sequence shown here is derived from an EMBL/GenBank/DDBJ whole genome shotgun (WGS) entry which is preliminary data.</text>
</comment>
<evidence type="ECO:0000313" key="1">
    <source>
        <dbReference type="EMBL" id="KAK4790221.1"/>
    </source>
</evidence>
<dbReference type="Proteomes" id="UP001346149">
    <property type="component" value="Unassembled WGS sequence"/>
</dbReference>
<sequence length="89" mass="10013">MSASSLRFSPLGSQRRNFDFSVMEINLQESFGTNGNCNADEGGVKRMTKLLHMVFMLTGGVENLLVKVYFERLGWSGHVSMGRDKEHNN</sequence>
<accession>A0AAN7M5A3</accession>
<keyword evidence="2" id="KW-1185">Reference proteome</keyword>
<gene>
    <name evidence="1" type="ORF">SAY86_017525</name>
</gene>
<dbReference type="EMBL" id="JAXQNO010000010">
    <property type="protein sequence ID" value="KAK4790221.1"/>
    <property type="molecule type" value="Genomic_DNA"/>
</dbReference>
<name>A0AAN7M5A3_TRANT</name>
<reference evidence="1 2" key="1">
    <citation type="journal article" date="2023" name="Hortic Res">
        <title>Pangenome of water caltrop reveals structural variations and asymmetric subgenome divergence after allopolyploidization.</title>
        <authorList>
            <person name="Zhang X."/>
            <person name="Chen Y."/>
            <person name="Wang L."/>
            <person name="Yuan Y."/>
            <person name="Fang M."/>
            <person name="Shi L."/>
            <person name="Lu R."/>
            <person name="Comes H.P."/>
            <person name="Ma Y."/>
            <person name="Chen Y."/>
            <person name="Huang G."/>
            <person name="Zhou Y."/>
            <person name="Zheng Z."/>
            <person name="Qiu Y."/>
        </authorList>
    </citation>
    <scope>NUCLEOTIDE SEQUENCE [LARGE SCALE GENOMIC DNA]</scope>
    <source>
        <strain evidence="1">F231</strain>
    </source>
</reference>
<dbReference type="AlphaFoldDB" id="A0AAN7M5A3"/>
<proteinExistence type="predicted"/>
<protein>
    <submittedName>
        <fullName evidence="1">Uncharacterized protein</fullName>
    </submittedName>
</protein>
<evidence type="ECO:0000313" key="2">
    <source>
        <dbReference type="Proteomes" id="UP001346149"/>
    </source>
</evidence>
<organism evidence="1 2">
    <name type="scientific">Trapa natans</name>
    <name type="common">Water chestnut</name>
    <dbReference type="NCBI Taxonomy" id="22666"/>
    <lineage>
        <taxon>Eukaryota</taxon>
        <taxon>Viridiplantae</taxon>
        <taxon>Streptophyta</taxon>
        <taxon>Embryophyta</taxon>
        <taxon>Tracheophyta</taxon>
        <taxon>Spermatophyta</taxon>
        <taxon>Magnoliopsida</taxon>
        <taxon>eudicotyledons</taxon>
        <taxon>Gunneridae</taxon>
        <taxon>Pentapetalae</taxon>
        <taxon>rosids</taxon>
        <taxon>malvids</taxon>
        <taxon>Myrtales</taxon>
        <taxon>Lythraceae</taxon>
        <taxon>Trapa</taxon>
    </lineage>
</organism>